<protein>
    <submittedName>
        <fullName evidence="1">Uncharacterized protein</fullName>
    </submittedName>
</protein>
<reference evidence="1 2" key="1">
    <citation type="submission" date="2014-09" db="EMBL/GenBank/DDBJ databases">
        <authorList>
            <person name="Loux Valentin"/>
            <person name="Dugat Thibaut"/>
        </authorList>
    </citation>
    <scope>NUCLEOTIDE SEQUENCE [LARGE SCALE GENOMIC DNA]</scope>
    <source>
        <strain evidence="1 2">BOV-10_179</strain>
    </source>
</reference>
<accession>A0A098EF80</accession>
<dbReference type="Proteomes" id="UP000055047">
    <property type="component" value="Unassembled WGS sequence"/>
</dbReference>
<gene>
    <name evidence="1" type="ORF">ANAPHAGO_00738</name>
</gene>
<organism evidence="1 2">
    <name type="scientific">Anaplasma phagocytophilum</name>
    <name type="common">Ehrlichia phagocytophila</name>
    <dbReference type="NCBI Taxonomy" id="948"/>
    <lineage>
        <taxon>Bacteria</taxon>
        <taxon>Pseudomonadati</taxon>
        <taxon>Pseudomonadota</taxon>
        <taxon>Alphaproteobacteria</taxon>
        <taxon>Rickettsiales</taxon>
        <taxon>Anaplasmataceae</taxon>
        <taxon>Anaplasma</taxon>
        <taxon>phagocytophilum group</taxon>
    </lineage>
</organism>
<proteinExistence type="predicted"/>
<dbReference type="EMBL" id="CCXQ01000128">
    <property type="protein sequence ID" value="CEG20939.1"/>
    <property type="molecule type" value="Genomic_DNA"/>
</dbReference>
<evidence type="ECO:0000313" key="1">
    <source>
        <dbReference type="EMBL" id="CEG20939.1"/>
    </source>
</evidence>
<evidence type="ECO:0000313" key="2">
    <source>
        <dbReference type="Proteomes" id="UP000055047"/>
    </source>
</evidence>
<name>A0A098EF80_ANAPH</name>
<sequence length="34" mass="3845">MEDLTGNIIQSSMRDSYIIYADYSWISSGKFPVG</sequence>
<dbReference type="AlphaFoldDB" id="A0A098EF80"/>